<sequence length="397" mass="42885">MDRATDNLSTTSSSSDTNPDTPRACSPSSSSSFSSSSSSASSAVHRALHLIQSDDPDLKLEAAREIRRLTKTSQRCRRQLAQAVQPLVLMLRSPDSDHESALLALLNLAVKDEKNKIKIVEAGALEPIISFLQSPDLNLQEYAAAALLTLSASSVNKPFISASGAIPLLVEILRYGSQQAKFDAVMALSNLSTHPDNLSIILGTNPIPSIVDLLIFCKKSSKTAEKCTSLIESLVGFDEGRIVLTSEEGGVLAVVEVLENGSLQAREHAVGALLMMCQSDRCKYREPILREGVIPGLLELTIQGTPKSQTKARTLLQLLRDSPYPRSELQPDTLENIVCNIISQIDGDEQSGKAKKMLAEMVQVSMEQSLRHLQQRALVCTPADLPIASVTSEVSSK</sequence>
<dbReference type="SMART" id="SM00185">
    <property type="entry name" value="ARM"/>
    <property type="match status" value="5"/>
</dbReference>
<name>A0AAP0M2U5_9ROSI</name>
<dbReference type="FunFam" id="1.25.10.10:FF:000300">
    <property type="entry name" value="U-box domain-containing protein 4"/>
    <property type="match status" value="1"/>
</dbReference>
<dbReference type="InterPro" id="IPR058678">
    <property type="entry name" value="ARM_PUB"/>
</dbReference>
<gene>
    <name evidence="6" type="ORF">WN944_005163</name>
</gene>
<dbReference type="AlphaFoldDB" id="A0AAP0M2U5"/>
<evidence type="ECO:0000256" key="1">
    <source>
        <dbReference type="ARBA" id="ARBA00022737"/>
    </source>
</evidence>
<evidence type="ECO:0000256" key="3">
    <source>
        <dbReference type="PROSITE-ProRule" id="PRU00259"/>
    </source>
</evidence>
<dbReference type="EMBL" id="JBCGBO010000006">
    <property type="protein sequence ID" value="KAK9194456.1"/>
    <property type="molecule type" value="Genomic_DNA"/>
</dbReference>
<dbReference type="SUPFAM" id="SSF48371">
    <property type="entry name" value="ARM repeat"/>
    <property type="match status" value="1"/>
</dbReference>
<comment type="caution">
    <text evidence="6">The sequence shown here is derived from an EMBL/GenBank/DDBJ whole genome shotgun (WGS) entry which is preliminary data.</text>
</comment>
<evidence type="ECO:0000256" key="4">
    <source>
        <dbReference type="SAM" id="MobiDB-lite"/>
    </source>
</evidence>
<evidence type="ECO:0000259" key="5">
    <source>
        <dbReference type="Pfam" id="PF25598"/>
    </source>
</evidence>
<keyword evidence="1" id="KW-0677">Repeat</keyword>
<feature type="repeat" description="ARM" evidence="3">
    <location>
        <begin position="82"/>
        <end position="123"/>
    </location>
</feature>
<reference evidence="6 7" key="1">
    <citation type="submission" date="2024-05" db="EMBL/GenBank/DDBJ databases">
        <title>Haplotype-resolved chromosome-level genome assembly of Huyou (Citrus changshanensis).</title>
        <authorList>
            <person name="Miao C."/>
            <person name="Chen W."/>
            <person name="Wu Y."/>
            <person name="Wang L."/>
            <person name="Zhao S."/>
            <person name="Grierson D."/>
            <person name="Xu C."/>
            <person name="Chen K."/>
        </authorList>
    </citation>
    <scope>NUCLEOTIDE SEQUENCE [LARGE SCALE GENOMIC DNA]</scope>
    <source>
        <strain evidence="6">01-14</strain>
        <tissue evidence="6">Leaf</tissue>
    </source>
</reference>
<dbReference type="Gene3D" id="1.25.10.10">
    <property type="entry name" value="Leucine-rich Repeat Variant"/>
    <property type="match status" value="2"/>
</dbReference>
<dbReference type="InterPro" id="IPR011989">
    <property type="entry name" value="ARM-like"/>
</dbReference>
<keyword evidence="7" id="KW-1185">Reference proteome</keyword>
<dbReference type="InterPro" id="IPR016024">
    <property type="entry name" value="ARM-type_fold"/>
</dbReference>
<evidence type="ECO:0000256" key="2">
    <source>
        <dbReference type="ARBA" id="ARBA00022786"/>
    </source>
</evidence>
<dbReference type="PROSITE" id="PS50176">
    <property type="entry name" value="ARM_REPEAT"/>
    <property type="match status" value="3"/>
</dbReference>
<evidence type="ECO:0000313" key="6">
    <source>
        <dbReference type="EMBL" id="KAK9194456.1"/>
    </source>
</evidence>
<feature type="repeat" description="ARM" evidence="3">
    <location>
        <begin position="164"/>
        <end position="202"/>
    </location>
</feature>
<evidence type="ECO:0000313" key="7">
    <source>
        <dbReference type="Proteomes" id="UP001428341"/>
    </source>
</evidence>
<dbReference type="InterPro" id="IPR000225">
    <property type="entry name" value="Armadillo"/>
</dbReference>
<feature type="repeat" description="ARM" evidence="3">
    <location>
        <begin position="123"/>
        <end position="165"/>
    </location>
</feature>
<proteinExistence type="predicted"/>
<dbReference type="PANTHER" id="PTHR23315:SF65">
    <property type="entry name" value="ARM REPEAT SUPERFAMILY PROTEIN"/>
    <property type="match status" value="1"/>
</dbReference>
<feature type="domain" description="U-box" evidence="5">
    <location>
        <begin position="61"/>
        <end position="322"/>
    </location>
</feature>
<accession>A0AAP0M2U5</accession>
<dbReference type="Proteomes" id="UP001428341">
    <property type="component" value="Unassembled WGS sequence"/>
</dbReference>
<protein>
    <recommendedName>
        <fullName evidence="5">U-box domain-containing protein</fullName>
    </recommendedName>
</protein>
<dbReference type="PANTHER" id="PTHR23315">
    <property type="entry name" value="U BOX DOMAIN-CONTAINING"/>
    <property type="match status" value="1"/>
</dbReference>
<feature type="region of interest" description="Disordered" evidence="4">
    <location>
        <begin position="1"/>
        <end position="38"/>
    </location>
</feature>
<organism evidence="6 7">
    <name type="scientific">Citrus x changshan-huyou</name>
    <dbReference type="NCBI Taxonomy" id="2935761"/>
    <lineage>
        <taxon>Eukaryota</taxon>
        <taxon>Viridiplantae</taxon>
        <taxon>Streptophyta</taxon>
        <taxon>Embryophyta</taxon>
        <taxon>Tracheophyta</taxon>
        <taxon>Spermatophyta</taxon>
        <taxon>Magnoliopsida</taxon>
        <taxon>eudicotyledons</taxon>
        <taxon>Gunneridae</taxon>
        <taxon>Pentapetalae</taxon>
        <taxon>rosids</taxon>
        <taxon>malvids</taxon>
        <taxon>Sapindales</taxon>
        <taxon>Rutaceae</taxon>
        <taxon>Aurantioideae</taxon>
        <taxon>Citrus</taxon>
    </lineage>
</organism>
<dbReference type="Pfam" id="PF25598">
    <property type="entry name" value="ARM_PUB"/>
    <property type="match status" value="1"/>
</dbReference>
<keyword evidence="2" id="KW-0833">Ubl conjugation pathway</keyword>